<dbReference type="EMBL" id="PJNH01000003">
    <property type="protein sequence ID" value="PKR77136.1"/>
    <property type="molecule type" value="Genomic_DNA"/>
</dbReference>
<feature type="transmembrane region" description="Helical" evidence="1">
    <location>
        <begin position="16"/>
        <end position="35"/>
    </location>
</feature>
<keyword evidence="3" id="KW-1185">Reference proteome</keyword>
<name>A0A2I0QS25_9BACI</name>
<dbReference type="Proteomes" id="UP000243524">
    <property type="component" value="Unassembled WGS sequence"/>
</dbReference>
<proteinExistence type="predicted"/>
<dbReference type="AlphaFoldDB" id="A0A2I0QS25"/>
<evidence type="ECO:0000313" key="3">
    <source>
        <dbReference type="Proteomes" id="UP000243524"/>
    </source>
</evidence>
<sequence length="92" mass="10218">MSNADVHMKVEKKSDIGQLLQVIGGIITFIGFILLFTSVPIGVGILALGLIILMVAHIFFVLDTINRRLFENNFILQSERDEMIDNEGEDVG</sequence>
<keyword evidence="1" id="KW-0812">Transmembrane</keyword>
<dbReference type="RefSeq" id="WP_101331939.1">
    <property type="nucleotide sequence ID" value="NZ_PJNH01000003.1"/>
</dbReference>
<evidence type="ECO:0000313" key="2">
    <source>
        <dbReference type="EMBL" id="PKR77136.1"/>
    </source>
</evidence>
<evidence type="ECO:0000256" key="1">
    <source>
        <dbReference type="SAM" id="Phobius"/>
    </source>
</evidence>
<reference evidence="2 3" key="1">
    <citation type="submission" date="2017-06" db="EMBL/GenBank/DDBJ databases">
        <title>the draft geome sequence of Illustriluteabacillus marina B3227.</title>
        <authorList>
            <person name="He R.-H."/>
            <person name="Du Z.-J."/>
        </authorList>
    </citation>
    <scope>NUCLEOTIDE SEQUENCE [LARGE SCALE GENOMIC DNA]</scope>
    <source>
        <strain evidence="2 3">B3227</strain>
    </source>
</reference>
<keyword evidence="1" id="KW-1133">Transmembrane helix</keyword>
<comment type="caution">
    <text evidence="2">The sequence shown here is derived from an EMBL/GenBank/DDBJ whole genome shotgun (WGS) entry which is preliminary data.</text>
</comment>
<protein>
    <submittedName>
        <fullName evidence="2">Uncharacterized protein</fullName>
    </submittedName>
</protein>
<accession>A0A2I0QS25</accession>
<keyword evidence="1" id="KW-0472">Membrane</keyword>
<organism evidence="2 3">
    <name type="scientific">Halalkalibacillus sediminis</name>
    <dbReference type="NCBI Taxonomy" id="2018042"/>
    <lineage>
        <taxon>Bacteria</taxon>
        <taxon>Bacillati</taxon>
        <taxon>Bacillota</taxon>
        <taxon>Bacilli</taxon>
        <taxon>Bacillales</taxon>
        <taxon>Bacillaceae</taxon>
        <taxon>Halalkalibacillus</taxon>
    </lineage>
</organism>
<gene>
    <name evidence="2" type="ORF">CEY16_10345</name>
</gene>
<feature type="transmembrane region" description="Helical" evidence="1">
    <location>
        <begin position="41"/>
        <end position="62"/>
    </location>
</feature>